<name>A0A0C2WPS1_AMAMK</name>
<accession>A0A0C2WPS1</accession>
<dbReference type="HOGENOM" id="CLU_2941259_0_0_1"/>
<dbReference type="AlphaFoldDB" id="A0A0C2WPS1"/>
<evidence type="ECO:0000313" key="2">
    <source>
        <dbReference type="Proteomes" id="UP000054549"/>
    </source>
</evidence>
<dbReference type="Gene3D" id="1.25.40.10">
    <property type="entry name" value="Tetratricopeptide repeat domain"/>
    <property type="match status" value="1"/>
</dbReference>
<dbReference type="Proteomes" id="UP000054549">
    <property type="component" value="Unassembled WGS sequence"/>
</dbReference>
<sequence>MLHAWQGKWEKAEELRIQVVEGRVSLLGEGHPETIQVMESLENTLRSQGKWQDKKQKPGN</sequence>
<evidence type="ECO:0008006" key="3">
    <source>
        <dbReference type="Google" id="ProtNLM"/>
    </source>
</evidence>
<dbReference type="Pfam" id="PF13424">
    <property type="entry name" value="TPR_12"/>
    <property type="match status" value="1"/>
</dbReference>
<keyword evidence="2" id="KW-1185">Reference proteome</keyword>
<proteinExistence type="predicted"/>
<dbReference type="OrthoDB" id="3038484at2759"/>
<dbReference type="EMBL" id="KN818257">
    <property type="protein sequence ID" value="KIL63652.1"/>
    <property type="molecule type" value="Genomic_DNA"/>
</dbReference>
<reference evidence="1 2" key="1">
    <citation type="submission" date="2014-04" db="EMBL/GenBank/DDBJ databases">
        <title>Evolutionary Origins and Diversification of the Mycorrhizal Mutualists.</title>
        <authorList>
            <consortium name="DOE Joint Genome Institute"/>
            <consortium name="Mycorrhizal Genomics Consortium"/>
            <person name="Kohler A."/>
            <person name="Kuo A."/>
            <person name="Nagy L.G."/>
            <person name="Floudas D."/>
            <person name="Copeland A."/>
            <person name="Barry K.W."/>
            <person name="Cichocki N."/>
            <person name="Veneault-Fourrey C."/>
            <person name="LaButti K."/>
            <person name="Lindquist E.A."/>
            <person name="Lipzen A."/>
            <person name="Lundell T."/>
            <person name="Morin E."/>
            <person name="Murat C."/>
            <person name="Riley R."/>
            <person name="Ohm R."/>
            <person name="Sun H."/>
            <person name="Tunlid A."/>
            <person name="Henrissat B."/>
            <person name="Grigoriev I.V."/>
            <person name="Hibbett D.S."/>
            <person name="Martin F."/>
        </authorList>
    </citation>
    <scope>NUCLEOTIDE SEQUENCE [LARGE SCALE GENOMIC DNA]</scope>
    <source>
        <strain evidence="1 2">Koide BX008</strain>
    </source>
</reference>
<dbReference type="InterPro" id="IPR011990">
    <property type="entry name" value="TPR-like_helical_dom_sf"/>
</dbReference>
<gene>
    <name evidence="1" type="ORF">M378DRAFT_79479</name>
</gene>
<protein>
    <recommendedName>
        <fullName evidence="3">Kinesin light chain</fullName>
    </recommendedName>
</protein>
<dbReference type="InParanoid" id="A0A0C2WPS1"/>
<evidence type="ECO:0000313" key="1">
    <source>
        <dbReference type="EMBL" id="KIL63652.1"/>
    </source>
</evidence>
<organism evidence="1 2">
    <name type="scientific">Amanita muscaria (strain Koide BX008)</name>
    <dbReference type="NCBI Taxonomy" id="946122"/>
    <lineage>
        <taxon>Eukaryota</taxon>
        <taxon>Fungi</taxon>
        <taxon>Dikarya</taxon>
        <taxon>Basidiomycota</taxon>
        <taxon>Agaricomycotina</taxon>
        <taxon>Agaricomycetes</taxon>
        <taxon>Agaricomycetidae</taxon>
        <taxon>Agaricales</taxon>
        <taxon>Pluteineae</taxon>
        <taxon>Amanitaceae</taxon>
        <taxon>Amanita</taxon>
    </lineage>
</organism>